<keyword evidence="2" id="KW-0812">Transmembrane</keyword>
<feature type="region of interest" description="Disordered" evidence="1">
    <location>
        <begin position="521"/>
        <end position="583"/>
    </location>
</feature>
<feature type="region of interest" description="Disordered" evidence="1">
    <location>
        <begin position="1"/>
        <end position="27"/>
    </location>
</feature>
<dbReference type="PANTHER" id="PTHR42941">
    <property type="entry name" value="SLL1037 PROTEIN"/>
    <property type="match status" value="1"/>
</dbReference>
<dbReference type="InterPro" id="IPR011852">
    <property type="entry name" value="TRAP_TAXI"/>
</dbReference>
<dbReference type="Gene3D" id="3.40.190.10">
    <property type="entry name" value="Periplasmic binding protein-like II"/>
    <property type="match status" value="2"/>
</dbReference>
<comment type="caution">
    <text evidence="3">The sequence shown here is derived from an EMBL/GenBank/DDBJ whole genome shotgun (WGS) entry which is preliminary data.</text>
</comment>
<feature type="compositionally biased region" description="Low complexity" evidence="1">
    <location>
        <begin position="540"/>
        <end position="563"/>
    </location>
</feature>
<dbReference type="Proteomes" id="UP000295509">
    <property type="component" value="Unassembled WGS sequence"/>
</dbReference>
<keyword evidence="2" id="KW-0472">Membrane</keyword>
<sequence length="583" mass="63021">MYHRREHRCTGLPPQPRRRHPGGISMHRAACMPPPYADRIRQYATQPPRHRMTDPNGPLNGKTSGKTSDTTSETTAAGSEARRPHLVARFVAISWRDLAVTFGPILLISAIAIWAAVRLIQPAPPNTLIISAGPRGSTFWNAAQRYKEILARNRVTVDVLESEGSADNFRRLQNPKFDVDVAFVQDGIAQGNTEGLMSLGSVAYVPVAIFYHGDTVQWLSQFKGQRMAIGAEGSGTRELALQLLAANGITPGGPTKLLPLSGDDAAKALVDGKIDAAFLTGDSAQPPVMVRLFRTPNIQFYDFTQAHAYEGRFPFLTRIELPMGALDLGKNIPSQTLQMVAPTAELVARTSLHPALSDLLIEAAREVHGRANILQRAGDFPSPLAHDFPISADAARYYKSGKSFLYRTLPFWIASLADRLLVVLVPIIVVLIPGLRIVPSLYAWRVRSRIYRWYGALISIERGALSETSQAERDALVERLDAIEEAVNGLKMPLAYADQFYVLREHIGFVRERLMHPRDTHADGLRAAPPSGDGGPAPSPAGSSEAAGSAGAAGATHPAADAARSPAHSDAPAAGQSGPTHTV</sequence>
<protein>
    <submittedName>
        <fullName evidence="3">TRAP-type uncharacterized transport system substrate-binding protein</fullName>
    </submittedName>
</protein>
<evidence type="ECO:0000256" key="2">
    <source>
        <dbReference type="SAM" id="Phobius"/>
    </source>
</evidence>
<evidence type="ECO:0000256" key="1">
    <source>
        <dbReference type="SAM" id="MobiDB-lite"/>
    </source>
</evidence>
<keyword evidence="4" id="KW-1185">Reference proteome</keyword>
<gene>
    <name evidence="3" type="ORF">BX592_12542</name>
</gene>
<evidence type="ECO:0000313" key="3">
    <source>
        <dbReference type="EMBL" id="TDY40398.1"/>
    </source>
</evidence>
<name>A0A4R8LDP0_9BURK</name>
<feature type="compositionally biased region" description="Low complexity" evidence="1">
    <location>
        <begin position="61"/>
        <end position="79"/>
    </location>
</feature>
<dbReference type="SUPFAM" id="SSF53850">
    <property type="entry name" value="Periplasmic binding protein-like II"/>
    <property type="match status" value="1"/>
</dbReference>
<reference evidence="3 4" key="1">
    <citation type="submission" date="2019-03" db="EMBL/GenBank/DDBJ databases">
        <title>Genomic Encyclopedia of Type Strains, Phase III (KMG-III): the genomes of soil and plant-associated and newly described type strains.</title>
        <authorList>
            <person name="Whitman W."/>
        </authorList>
    </citation>
    <scope>NUCLEOTIDE SEQUENCE [LARGE SCALE GENOMIC DNA]</scope>
    <source>
        <strain evidence="3 4">LMG 29544</strain>
    </source>
</reference>
<keyword evidence="2" id="KW-1133">Transmembrane helix</keyword>
<dbReference type="AlphaFoldDB" id="A0A4R8LDP0"/>
<organism evidence="3 4">
    <name type="scientific">Paraburkholderia rhizosphaerae</name>
    <dbReference type="NCBI Taxonomy" id="480658"/>
    <lineage>
        <taxon>Bacteria</taxon>
        <taxon>Pseudomonadati</taxon>
        <taxon>Pseudomonadota</taxon>
        <taxon>Betaproteobacteria</taxon>
        <taxon>Burkholderiales</taxon>
        <taxon>Burkholderiaceae</taxon>
        <taxon>Paraburkholderia</taxon>
    </lineage>
</organism>
<feature type="transmembrane region" description="Helical" evidence="2">
    <location>
        <begin position="420"/>
        <end position="444"/>
    </location>
</feature>
<evidence type="ECO:0000313" key="4">
    <source>
        <dbReference type="Proteomes" id="UP000295509"/>
    </source>
</evidence>
<feature type="region of interest" description="Disordered" evidence="1">
    <location>
        <begin position="47"/>
        <end position="81"/>
    </location>
</feature>
<feature type="transmembrane region" description="Helical" evidence="2">
    <location>
        <begin position="98"/>
        <end position="117"/>
    </location>
</feature>
<proteinExistence type="predicted"/>
<dbReference type="EMBL" id="SORE01000025">
    <property type="protein sequence ID" value="TDY40398.1"/>
    <property type="molecule type" value="Genomic_DNA"/>
</dbReference>
<accession>A0A4R8LDP0</accession>
<dbReference type="PANTHER" id="PTHR42941:SF1">
    <property type="entry name" value="SLL1037 PROTEIN"/>
    <property type="match status" value="1"/>
</dbReference>
<dbReference type="Pfam" id="PF16868">
    <property type="entry name" value="NMT1_3"/>
    <property type="match status" value="1"/>
</dbReference>